<feature type="transmembrane region" description="Helical" evidence="1">
    <location>
        <begin position="211"/>
        <end position="233"/>
    </location>
</feature>
<evidence type="ECO:0000313" key="2">
    <source>
        <dbReference type="EMBL" id="KGX87803.1"/>
    </source>
</evidence>
<dbReference type="NCBIfam" id="NF035952">
    <property type="entry name" value="WxPxxD_TM"/>
    <property type="match status" value="1"/>
</dbReference>
<gene>
    <name evidence="2" type="ORF">N784_13825</name>
</gene>
<feature type="transmembrane region" description="Helical" evidence="1">
    <location>
        <begin position="102"/>
        <end position="124"/>
    </location>
</feature>
<dbReference type="EMBL" id="AVPG01000005">
    <property type="protein sequence ID" value="KGX87803.1"/>
    <property type="molecule type" value="Genomic_DNA"/>
</dbReference>
<keyword evidence="1" id="KW-0472">Membrane</keyword>
<dbReference type="OrthoDB" id="2927456at2"/>
<feature type="transmembrane region" description="Helical" evidence="1">
    <location>
        <begin position="53"/>
        <end position="74"/>
    </location>
</feature>
<dbReference type="Proteomes" id="UP000030401">
    <property type="component" value="Unassembled WGS sequence"/>
</dbReference>
<keyword evidence="3" id="KW-1185">Reference proteome</keyword>
<dbReference type="RefSeq" id="WP_036833055.1">
    <property type="nucleotide sequence ID" value="NZ_AVPG01000005.1"/>
</dbReference>
<name>A0A0A5G9E7_9BACI</name>
<dbReference type="AlphaFoldDB" id="A0A0A5G9E7"/>
<proteinExistence type="predicted"/>
<keyword evidence="1" id="KW-1133">Transmembrane helix</keyword>
<comment type="caution">
    <text evidence="2">The sequence shown here is derived from an EMBL/GenBank/DDBJ whole genome shotgun (WGS) entry which is preliminary data.</text>
</comment>
<organism evidence="2 3">
    <name type="scientific">Pontibacillus litoralis JSM 072002</name>
    <dbReference type="NCBI Taxonomy" id="1385512"/>
    <lineage>
        <taxon>Bacteria</taxon>
        <taxon>Bacillati</taxon>
        <taxon>Bacillota</taxon>
        <taxon>Bacilli</taxon>
        <taxon>Bacillales</taxon>
        <taxon>Bacillaceae</taxon>
        <taxon>Pontibacillus</taxon>
    </lineage>
</organism>
<dbReference type="STRING" id="1385512.N784_13825"/>
<evidence type="ECO:0000313" key="3">
    <source>
        <dbReference type="Proteomes" id="UP000030401"/>
    </source>
</evidence>
<evidence type="ECO:0000256" key="1">
    <source>
        <dbReference type="SAM" id="Phobius"/>
    </source>
</evidence>
<reference evidence="2 3" key="1">
    <citation type="submission" date="2013-08" db="EMBL/GenBank/DDBJ databases">
        <authorList>
            <person name="Huang J."/>
            <person name="Wang G."/>
        </authorList>
    </citation>
    <scope>NUCLEOTIDE SEQUENCE [LARGE SCALE GENOMIC DNA]</scope>
    <source>
        <strain evidence="2 3">JSM 072002</strain>
    </source>
</reference>
<feature type="transmembrane region" description="Helical" evidence="1">
    <location>
        <begin position="136"/>
        <end position="158"/>
    </location>
</feature>
<feature type="transmembrane region" description="Helical" evidence="1">
    <location>
        <begin position="170"/>
        <end position="191"/>
    </location>
</feature>
<keyword evidence="1" id="KW-0812">Transmembrane</keyword>
<dbReference type="eggNOG" id="ENOG5032UUD">
    <property type="taxonomic scope" value="Bacteria"/>
</dbReference>
<accession>A0A0A5G9E7</accession>
<sequence>MSRYKLKVSIVTFVFMGVVWYFQNSSYIDVYADKYKVSLDKFNELLFYMNGSAFGYSSIQNYSLVYLIPFLLLLQQFMGNDEEFLVIRHANRNKLYNMEFKNILLTSITIAITHSVVNVLGSFIYFNNNLVFDSNIIYYSFIHSFVLMLFYMQIGLIFSLIKIVSFSNSIAMIGTLLIVAGTFFISKILLPSVWTPLLDLDLLMKLIEKQYTIQSISWIYLKQCVCVAVLYLIGSLSYSRKDYL</sequence>
<protein>
    <submittedName>
        <fullName evidence="2">Uncharacterized protein</fullName>
    </submittedName>
</protein>